<dbReference type="SUPFAM" id="SSF51445">
    <property type="entry name" value="(Trans)glycosidases"/>
    <property type="match status" value="1"/>
</dbReference>
<evidence type="ECO:0000256" key="3">
    <source>
        <dbReference type="RuleBase" id="RU361153"/>
    </source>
</evidence>
<accession>A0A9X3NQ47</accession>
<evidence type="ECO:0000313" key="6">
    <source>
        <dbReference type="EMBL" id="MDA0185487.1"/>
    </source>
</evidence>
<keyword evidence="2 3" id="KW-0326">Glycosidase</keyword>
<evidence type="ECO:0000259" key="5">
    <source>
        <dbReference type="Pfam" id="PF00150"/>
    </source>
</evidence>
<feature type="domain" description="Glycoside hydrolase family 5" evidence="5">
    <location>
        <begin position="138"/>
        <end position="314"/>
    </location>
</feature>
<gene>
    <name evidence="6" type="ORF">OJ997_34590</name>
</gene>
<proteinExistence type="inferred from homology"/>
<evidence type="ECO:0000256" key="2">
    <source>
        <dbReference type="ARBA" id="ARBA00023295"/>
    </source>
</evidence>
<reference evidence="6" key="1">
    <citation type="submission" date="2022-10" db="EMBL/GenBank/DDBJ databases">
        <title>The WGS of Solirubrobacter phytolaccae KCTC 29190.</title>
        <authorList>
            <person name="Jiang Z."/>
        </authorList>
    </citation>
    <scope>NUCLEOTIDE SEQUENCE</scope>
    <source>
        <strain evidence="6">KCTC 29190</strain>
    </source>
</reference>
<dbReference type="GO" id="GO:0000272">
    <property type="term" value="P:polysaccharide catabolic process"/>
    <property type="evidence" value="ECO:0007669"/>
    <property type="project" value="InterPro"/>
</dbReference>
<protein>
    <submittedName>
        <fullName evidence="6">Cellulase family glycosylhydrolase</fullName>
    </submittedName>
</protein>
<dbReference type="RefSeq" id="WP_270029994.1">
    <property type="nucleotide sequence ID" value="NZ_JAPDDP010000117.1"/>
</dbReference>
<dbReference type="GO" id="GO:0004553">
    <property type="term" value="F:hydrolase activity, hydrolyzing O-glycosyl compounds"/>
    <property type="evidence" value="ECO:0007669"/>
    <property type="project" value="InterPro"/>
</dbReference>
<feature type="compositionally biased region" description="Polar residues" evidence="4">
    <location>
        <begin position="71"/>
        <end position="80"/>
    </location>
</feature>
<dbReference type="InterPro" id="IPR001547">
    <property type="entry name" value="Glyco_hydro_5"/>
</dbReference>
<keyword evidence="1 3" id="KW-0378">Hydrolase</keyword>
<name>A0A9X3NQ47_9ACTN</name>
<evidence type="ECO:0000313" key="7">
    <source>
        <dbReference type="Proteomes" id="UP001147653"/>
    </source>
</evidence>
<comment type="caution">
    <text evidence="6">The sequence shown here is derived from an EMBL/GenBank/DDBJ whole genome shotgun (WGS) entry which is preliminary data.</text>
</comment>
<dbReference type="InterPro" id="IPR051923">
    <property type="entry name" value="Glycosyl_Hydrolase_39"/>
</dbReference>
<dbReference type="EMBL" id="JAPDDP010000117">
    <property type="protein sequence ID" value="MDA0185487.1"/>
    <property type="molecule type" value="Genomic_DNA"/>
</dbReference>
<dbReference type="InterPro" id="IPR017853">
    <property type="entry name" value="GH"/>
</dbReference>
<feature type="compositionally biased region" description="Polar residues" evidence="4">
    <location>
        <begin position="1"/>
        <end position="49"/>
    </location>
</feature>
<dbReference type="PANTHER" id="PTHR12631">
    <property type="entry name" value="ALPHA-L-IDURONIDASE"/>
    <property type="match status" value="1"/>
</dbReference>
<evidence type="ECO:0000256" key="1">
    <source>
        <dbReference type="ARBA" id="ARBA00022801"/>
    </source>
</evidence>
<dbReference type="Pfam" id="PF00150">
    <property type="entry name" value="Cellulase"/>
    <property type="match status" value="1"/>
</dbReference>
<evidence type="ECO:0000256" key="4">
    <source>
        <dbReference type="SAM" id="MobiDB-lite"/>
    </source>
</evidence>
<dbReference type="Proteomes" id="UP001147653">
    <property type="component" value="Unassembled WGS sequence"/>
</dbReference>
<keyword evidence="7" id="KW-1185">Reference proteome</keyword>
<dbReference type="PANTHER" id="PTHR12631:SF10">
    <property type="entry name" value="BETA-XYLOSIDASE-LIKE PROTEIN-RELATED"/>
    <property type="match status" value="1"/>
</dbReference>
<comment type="similarity">
    <text evidence="3">Belongs to the glycosyl hydrolase 5 (cellulase A) family.</text>
</comment>
<organism evidence="6 7">
    <name type="scientific">Solirubrobacter phytolaccae</name>
    <dbReference type="NCBI Taxonomy" id="1404360"/>
    <lineage>
        <taxon>Bacteria</taxon>
        <taxon>Bacillati</taxon>
        <taxon>Actinomycetota</taxon>
        <taxon>Thermoleophilia</taxon>
        <taxon>Solirubrobacterales</taxon>
        <taxon>Solirubrobacteraceae</taxon>
        <taxon>Solirubrobacter</taxon>
    </lineage>
</organism>
<dbReference type="AlphaFoldDB" id="A0A9X3NQ47"/>
<sequence>MRGSPEASSTTNGMRSTRVTGTYRQASSASTGPASRTSDSASATEASPPTNANAKRRRRTTRRAGGNNRASSPSTHTESGSGRLATRISSIVGTASHYARALRNSTLLLLVCAPVANAQMQIGFYDPVFAAPDRAVWLDRAAQAGSTVVRMDLNWSLVAPQRPADPTNPADPTYRWANVDAAVADATARGQRVILTVWGAPPWAEGANRPTDAPIGTWMPNAKALGDFMTAAGRRYAGQVRAWQIWNEPNLSQHLGPQWRNRRMFAPVRYRQLLNASYTALKAIDPANVIVTAGTGPYGDPRPGGNRIMPVRFWRAVLCLDGEKLKPRSCPEPASFDALAHHPYGVRGPRSHARNDDDVAVPDLARLRRVERAAVRAKTVRPATRKQLWVTEVSWDSSPPDPDGVPADQHAQWLTDAMAVLEKQGVNVVTWFRLRDQPPVPNFGATNQSGLYLVTGEPKPALQAFMSVRDRLSGR</sequence>
<feature type="region of interest" description="Disordered" evidence="4">
    <location>
        <begin position="1"/>
        <end position="83"/>
    </location>
</feature>
<dbReference type="Gene3D" id="3.20.20.80">
    <property type="entry name" value="Glycosidases"/>
    <property type="match status" value="1"/>
</dbReference>